<dbReference type="SMART" id="SM00320">
    <property type="entry name" value="WD40"/>
    <property type="match status" value="4"/>
</dbReference>
<evidence type="ECO:0000313" key="3">
    <source>
        <dbReference type="Proteomes" id="UP001307889"/>
    </source>
</evidence>
<dbReference type="Pfam" id="PF00400">
    <property type="entry name" value="WD40"/>
    <property type="match status" value="1"/>
</dbReference>
<reference evidence="2 3" key="1">
    <citation type="submission" date="2023-09" db="EMBL/GenBank/DDBJ databases">
        <title>Nesidiocoris tenuis whole genome shotgun sequence.</title>
        <authorList>
            <person name="Shibata T."/>
            <person name="Shimoda M."/>
            <person name="Kobayashi T."/>
            <person name="Uehara T."/>
        </authorList>
    </citation>
    <scope>NUCLEOTIDE SEQUENCE [LARGE SCALE GENOMIC DNA]</scope>
    <source>
        <strain evidence="2 3">Japan</strain>
    </source>
</reference>
<keyword evidence="1" id="KW-0853">WD repeat</keyword>
<organism evidence="2 3">
    <name type="scientific">Nesidiocoris tenuis</name>
    <dbReference type="NCBI Taxonomy" id="355587"/>
    <lineage>
        <taxon>Eukaryota</taxon>
        <taxon>Metazoa</taxon>
        <taxon>Ecdysozoa</taxon>
        <taxon>Arthropoda</taxon>
        <taxon>Hexapoda</taxon>
        <taxon>Insecta</taxon>
        <taxon>Pterygota</taxon>
        <taxon>Neoptera</taxon>
        <taxon>Paraneoptera</taxon>
        <taxon>Hemiptera</taxon>
        <taxon>Heteroptera</taxon>
        <taxon>Panheteroptera</taxon>
        <taxon>Cimicomorpha</taxon>
        <taxon>Miridae</taxon>
        <taxon>Dicyphina</taxon>
        <taxon>Nesidiocoris</taxon>
    </lineage>
</organism>
<dbReference type="PROSITE" id="PS50294">
    <property type="entry name" value="WD_REPEATS_REGION"/>
    <property type="match status" value="1"/>
</dbReference>
<accession>A0ABN7BHD5</accession>
<dbReference type="SUPFAM" id="SSF50978">
    <property type="entry name" value="WD40 repeat-like"/>
    <property type="match status" value="1"/>
</dbReference>
<dbReference type="InterPro" id="IPR015943">
    <property type="entry name" value="WD40/YVTN_repeat-like_dom_sf"/>
</dbReference>
<dbReference type="InterPro" id="IPR036322">
    <property type="entry name" value="WD40_repeat_dom_sf"/>
</dbReference>
<dbReference type="InterPro" id="IPR001680">
    <property type="entry name" value="WD40_rpt"/>
</dbReference>
<gene>
    <name evidence="2" type="ORF">NTJ_16249</name>
</gene>
<evidence type="ECO:0000313" key="2">
    <source>
        <dbReference type="EMBL" id="BET03430.1"/>
    </source>
</evidence>
<proteinExistence type="predicted"/>
<protein>
    <submittedName>
        <fullName evidence="2">WD domain, G-beta repeat</fullName>
    </submittedName>
</protein>
<keyword evidence="3" id="KW-1185">Reference proteome</keyword>
<name>A0ABN7BHD5_9HEMI</name>
<dbReference type="Proteomes" id="UP001307889">
    <property type="component" value="Chromosome 17"/>
</dbReference>
<dbReference type="EMBL" id="AP028925">
    <property type="protein sequence ID" value="BET03430.1"/>
    <property type="molecule type" value="Genomic_DNA"/>
</dbReference>
<dbReference type="Gene3D" id="2.130.10.10">
    <property type="entry name" value="YVTN repeat-like/Quinoprotein amine dehydrogenase"/>
    <property type="match status" value="1"/>
</dbReference>
<dbReference type="PROSITE" id="PS50082">
    <property type="entry name" value="WD_REPEATS_2"/>
    <property type="match status" value="2"/>
</dbReference>
<feature type="repeat" description="WD" evidence="1">
    <location>
        <begin position="131"/>
        <end position="156"/>
    </location>
</feature>
<dbReference type="PANTHER" id="PTHR22806:SF0">
    <property type="entry name" value="NUCLEOPORIN NUP37"/>
    <property type="match status" value="1"/>
</dbReference>
<dbReference type="InterPro" id="IPR037626">
    <property type="entry name" value="NUP37"/>
</dbReference>
<sequence>MAPSFVSDKMHELSISGKNQTPPIVLKFKDRIDALAFSPHLLSRDLLGVAFPSKIVIGSVRFQDEYDDLPGEVEYLKIQEFSVSSRVHAISWSPETNLKIAPKKLLFAYSTSDSKITVVSSNVTTFSSQVLQGHTSYVNDIAFNPIGNFLASGSDDLTCQVRLTDKEYEIMSKFYLKAPVVAVKWHHEDPVKVLVAQKDGIITFFNVTTKTAIMSLRSSASPMITVDWSPSNSQFVAAIAGGQLFVWNVTNPSMAHTERTNSNVGLNVKFFPLNEQKIVSLGAPENVLKVSYLHNPNNPVSLATLELATGLTIHQQLPYACTAVYSSIHIYRLTGL</sequence>
<dbReference type="PANTHER" id="PTHR22806">
    <property type="entry name" value="NUCLEOPORIN NUP37 P37 -RELATED"/>
    <property type="match status" value="1"/>
</dbReference>
<evidence type="ECO:0000256" key="1">
    <source>
        <dbReference type="PROSITE-ProRule" id="PRU00221"/>
    </source>
</evidence>
<feature type="repeat" description="WD" evidence="1">
    <location>
        <begin position="216"/>
        <end position="257"/>
    </location>
</feature>